<name>A0A928ZWF6_LEPEC</name>
<comment type="caution">
    <text evidence="1">The sequence shown here is derived from an EMBL/GenBank/DDBJ whole genome shotgun (WGS) entry which is preliminary data.</text>
</comment>
<dbReference type="AlphaFoldDB" id="A0A928ZWF6"/>
<dbReference type="CDD" id="cd02980">
    <property type="entry name" value="TRX_Fd_family"/>
    <property type="match status" value="1"/>
</dbReference>
<dbReference type="SUPFAM" id="SSF52833">
    <property type="entry name" value="Thioredoxin-like"/>
    <property type="match status" value="1"/>
</dbReference>
<protein>
    <submittedName>
        <fullName evidence="1">(2Fe-2S) ferredoxin domain-containing protein</fullName>
    </submittedName>
</protein>
<dbReference type="Pfam" id="PF01257">
    <property type="entry name" value="2Fe-2S_thioredx"/>
    <property type="match status" value="1"/>
</dbReference>
<proteinExistence type="predicted"/>
<dbReference type="Gene3D" id="3.40.30.10">
    <property type="entry name" value="Glutaredoxin"/>
    <property type="match status" value="1"/>
</dbReference>
<sequence length="195" mass="21585">MAKDKQPFCLEGRFGGFTAGGKSPFKYLNLQSAHEHHVIKLPKSVRLMVFRYLQTGDWIRVVGSQSVDKETGEPSLKATEVLRVKPLEVVTTPLDAVSMPKRPQEKKKSGKPKILICQKSACRKRGATKVCHEVEAALAAKGLTDTVQVKLTGCMDRCKAGPNMVLMPAKQRYTKVKPAQVPGLIEQHFHHDEVG</sequence>
<reference evidence="1" key="1">
    <citation type="submission" date="2020-10" db="EMBL/GenBank/DDBJ databases">
        <authorList>
            <person name="Castelo-Branco R."/>
            <person name="Eusebio N."/>
            <person name="Adriana R."/>
            <person name="Vieira A."/>
            <person name="Brugerolle De Fraissinette N."/>
            <person name="Rezende De Castro R."/>
            <person name="Schneider M.P."/>
            <person name="Vasconcelos V."/>
            <person name="Leao P.N."/>
        </authorList>
    </citation>
    <scope>NUCLEOTIDE SEQUENCE</scope>
    <source>
        <strain evidence="1">LEGE 11479</strain>
    </source>
</reference>
<gene>
    <name evidence="1" type="ORF">IQ260_18810</name>
</gene>
<dbReference type="EMBL" id="JADEXP010000193">
    <property type="protein sequence ID" value="MBE9068701.1"/>
    <property type="molecule type" value="Genomic_DNA"/>
</dbReference>
<dbReference type="InterPro" id="IPR036249">
    <property type="entry name" value="Thioredoxin-like_sf"/>
</dbReference>
<dbReference type="Proteomes" id="UP000615026">
    <property type="component" value="Unassembled WGS sequence"/>
</dbReference>
<evidence type="ECO:0000313" key="1">
    <source>
        <dbReference type="EMBL" id="MBE9068701.1"/>
    </source>
</evidence>
<keyword evidence="2" id="KW-1185">Reference proteome</keyword>
<accession>A0A928ZWF6</accession>
<dbReference type="RefSeq" id="WP_193994636.1">
    <property type="nucleotide sequence ID" value="NZ_JADEXP010000193.1"/>
</dbReference>
<organism evidence="1 2">
    <name type="scientific">Leptolyngbya cf. ectocarpi LEGE 11479</name>
    <dbReference type="NCBI Taxonomy" id="1828722"/>
    <lineage>
        <taxon>Bacteria</taxon>
        <taxon>Bacillati</taxon>
        <taxon>Cyanobacteriota</taxon>
        <taxon>Cyanophyceae</taxon>
        <taxon>Leptolyngbyales</taxon>
        <taxon>Leptolyngbyaceae</taxon>
        <taxon>Leptolyngbya group</taxon>
        <taxon>Leptolyngbya</taxon>
    </lineage>
</organism>
<evidence type="ECO:0000313" key="2">
    <source>
        <dbReference type="Proteomes" id="UP000615026"/>
    </source>
</evidence>